<dbReference type="GO" id="GO:0008721">
    <property type="term" value="F:D-serine ammonia-lyase activity"/>
    <property type="evidence" value="ECO:0007669"/>
    <property type="project" value="TreeGrafter"/>
</dbReference>
<dbReference type="PANTHER" id="PTHR28004:SF2">
    <property type="entry name" value="D-SERINE DEHYDRATASE"/>
    <property type="match status" value="1"/>
</dbReference>
<dbReference type="Gene3D" id="2.40.37.20">
    <property type="entry name" value="D-serine dehydratase-like domain"/>
    <property type="match status" value="1"/>
</dbReference>
<dbReference type="GO" id="GO:0036088">
    <property type="term" value="P:D-serine catabolic process"/>
    <property type="evidence" value="ECO:0007669"/>
    <property type="project" value="TreeGrafter"/>
</dbReference>
<dbReference type="SUPFAM" id="SSF51419">
    <property type="entry name" value="PLP-binding barrel"/>
    <property type="match status" value="1"/>
</dbReference>
<dbReference type="InterPro" id="IPR001608">
    <property type="entry name" value="Ala_racemase_N"/>
</dbReference>
<keyword evidence="5" id="KW-1185">Reference proteome</keyword>
<evidence type="ECO:0000313" key="4">
    <source>
        <dbReference type="EMBL" id="QOY89047.1"/>
    </source>
</evidence>
<dbReference type="Proteomes" id="UP000593892">
    <property type="component" value="Chromosome"/>
</dbReference>
<dbReference type="InterPro" id="IPR029066">
    <property type="entry name" value="PLP-binding_barrel"/>
</dbReference>
<dbReference type="PANTHER" id="PTHR28004">
    <property type="entry name" value="ZGC:162816-RELATED"/>
    <property type="match status" value="1"/>
</dbReference>
<organism evidence="4 5">
    <name type="scientific">Paludibaculum fermentans</name>
    <dbReference type="NCBI Taxonomy" id="1473598"/>
    <lineage>
        <taxon>Bacteria</taxon>
        <taxon>Pseudomonadati</taxon>
        <taxon>Acidobacteriota</taxon>
        <taxon>Terriglobia</taxon>
        <taxon>Bryobacterales</taxon>
        <taxon>Bryobacteraceae</taxon>
        <taxon>Paludibaculum</taxon>
    </lineage>
</organism>
<evidence type="ECO:0000256" key="2">
    <source>
        <dbReference type="ARBA" id="ARBA00023239"/>
    </source>
</evidence>
<dbReference type="EMBL" id="CP063849">
    <property type="protein sequence ID" value="QOY89047.1"/>
    <property type="molecule type" value="Genomic_DNA"/>
</dbReference>
<dbReference type="KEGG" id="pfer:IRI77_03565"/>
<dbReference type="AlphaFoldDB" id="A0A7S7SKD8"/>
<evidence type="ECO:0000259" key="3">
    <source>
        <dbReference type="SMART" id="SM01119"/>
    </source>
</evidence>
<dbReference type="RefSeq" id="WP_194450709.1">
    <property type="nucleotide sequence ID" value="NZ_CP063849.1"/>
</dbReference>
<proteinExistence type="inferred from homology"/>
<evidence type="ECO:0000256" key="1">
    <source>
        <dbReference type="ARBA" id="ARBA00005323"/>
    </source>
</evidence>
<comment type="similarity">
    <text evidence="1">Belongs to the DSD1 family.</text>
</comment>
<name>A0A7S7SKD8_PALFE</name>
<dbReference type="InterPro" id="IPR042208">
    <property type="entry name" value="D-ser_dehydrat-like_sf"/>
</dbReference>
<reference evidence="4 5" key="1">
    <citation type="submission" date="2020-10" db="EMBL/GenBank/DDBJ databases">
        <title>Complete genome sequence of Paludibaculum fermentans P105T, a facultatively anaerobic acidobacterium capable of dissimilatory Fe(III) reduction.</title>
        <authorList>
            <person name="Dedysh S.N."/>
            <person name="Beletsky A.V."/>
            <person name="Kulichevskaya I.S."/>
            <person name="Mardanov A.V."/>
            <person name="Ravin N.V."/>
        </authorList>
    </citation>
    <scope>NUCLEOTIDE SEQUENCE [LARGE SCALE GENOMIC DNA]</scope>
    <source>
        <strain evidence="4 5">P105</strain>
    </source>
</reference>
<accession>A0A7S7SKD8</accession>
<dbReference type="Pfam" id="PF14031">
    <property type="entry name" value="D-ser_dehydrat"/>
    <property type="match status" value="1"/>
</dbReference>
<sequence>MRISDLDTPAIIIDLDQMERNLTKVADYARQHNLRLRPHTKTHKIPALGRRQVELGAVGLSVAKSTEAEVMLKSGTPDILVAYPVVGAKKLARLTEVARKANVTVSLDSLAAAKPLSDAAVAAGVEIGILTEMDVGLHRVGVQPGDDTLALVQSVAALPGLKWRGIAFYPGHIKDFSEQGKADVAALGKALTSTVALLRSHGFNPEIVSGGSTPLLWVSHLIPEVNEIRPGTYIFNDRNTILSGACSRDECAATILTTVVSVAPWRFIIDGGSKTFSSDRLSGSNEVTFGEILEAPGARFHKMNEEHGFIELAGDNAKLSVGDRVRVLPNHICVAMNLHEQVYGIRGDEVVETWTVEGRGKLQ</sequence>
<feature type="domain" description="D-serine dehydratase-like" evidence="3">
    <location>
        <begin position="252"/>
        <end position="346"/>
    </location>
</feature>
<dbReference type="Pfam" id="PF01168">
    <property type="entry name" value="Ala_racemase_N"/>
    <property type="match status" value="1"/>
</dbReference>
<dbReference type="Gene3D" id="3.20.20.10">
    <property type="entry name" value="Alanine racemase"/>
    <property type="match status" value="1"/>
</dbReference>
<dbReference type="InterPro" id="IPR026956">
    <property type="entry name" value="D-ser_dehydrat-like_dom"/>
</dbReference>
<evidence type="ECO:0000313" key="5">
    <source>
        <dbReference type="Proteomes" id="UP000593892"/>
    </source>
</evidence>
<dbReference type="InterPro" id="IPR051466">
    <property type="entry name" value="D-amino_acid_metab_enzyme"/>
</dbReference>
<protein>
    <submittedName>
        <fullName evidence="4">Alanine racemase</fullName>
    </submittedName>
</protein>
<dbReference type="SMART" id="SM01119">
    <property type="entry name" value="D-ser_dehydrat"/>
    <property type="match status" value="1"/>
</dbReference>
<keyword evidence="2" id="KW-0456">Lyase</keyword>
<gene>
    <name evidence="4" type="ORF">IRI77_03565</name>
</gene>